<comment type="caution">
    <text evidence="3">The sequence shown here is derived from an EMBL/GenBank/DDBJ whole genome shotgun (WGS) entry which is preliminary data.</text>
</comment>
<evidence type="ECO:0000256" key="2">
    <source>
        <dbReference type="SAM" id="SignalP"/>
    </source>
</evidence>
<keyword evidence="4" id="KW-1185">Reference proteome</keyword>
<feature type="signal peptide" evidence="2">
    <location>
        <begin position="1"/>
        <end position="24"/>
    </location>
</feature>
<feature type="compositionally biased region" description="Polar residues" evidence="1">
    <location>
        <begin position="44"/>
        <end position="58"/>
    </location>
</feature>
<accession>A0ABT3IMJ2</accession>
<gene>
    <name evidence="3" type="ORF">OL497_14795</name>
</gene>
<sequence length="336" mass="36130">MKNLLTQSLLAMMCFAVISFSCNKDQSLKDPVNASGNEHEPESDAQTQRRSPAESQDWSGTVHTIIVTNQSYGQGNSVDVSVPSEYILVGGGAAILPTFGAPGAYLTAAYPDGNLSTWHASSKDHQLVFPHTLVAYAIGLRLDGVPKAELKKYIKVDSATGAQGTLNYDPEINVYSTRDYLTIGGGGRINGTGDGTLLNLSIPNTPGWYVTGHHSVTKNPSTASAFAINIKPDIPGFGTLETQEDYTWTDYAPNPDPNGYKTSTVGVRSGWVLTGCGGDASYNAGPNGRFLTAIIPDPQLDAFNQRWVKVISKDHPQRLQRTGEVSALTILLRKKR</sequence>
<evidence type="ECO:0000256" key="1">
    <source>
        <dbReference type="SAM" id="MobiDB-lite"/>
    </source>
</evidence>
<dbReference type="Proteomes" id="UP001207742">
    <property type="component" value="Unassembled WGS sequence"/>
</dbReference>
<dbReference type="PROSITE" id="PS51257">
    <property type="entry name" value="PROKAR_LIPOPROTEIN"/>
    <property type="match status" value="1"/>
</dbReference>
<dbReference type="RefSeq" id="WP_264731299.1">
    <property type="nucleotide sequence ID" value="NZ_JAPDNR010000001.1"/>
</dbReference>
<feature type="chain" id="PRO_5046468146" evidence="2">
    <location>
        <begin position="25"/>
        <end position="336"/>
    </location>
</feature>
<evidence type="ECO:0000313" key="4">
    <source>
        <dbReference type="Proteomes" id="UP001207742"/>
    </source>
</evidence>
<organism evidence="3 4">
    <name type="scientific">Chitinophaga nivalis</name>
    <dbReference type="NCBI Taxonomy" id="2991709"/>
    <lineage>
        <taxon>Bacteria</taxon>
        <taxon>Pseudomonadati</taxon>
        <taxon>Bacteroidota</taxon>
        <taxon>Chitinophagia</taxon>
        <taxon>Chitinophagales</taxon>
        <taxon>Chitinophagaceae</taxon>
        <taxon>Chitinophaga</taxon>
    </lineage>
</organism>
<dbReference type="EMBL" id="JAPDNS010000001">
    <property type="protein sequence ID" value="MCW3485175.1"/>
    <property type="molecule type" value="Genomic_DNA"/>
</dbReference>
<feature type="region of interest" description="Disordered" evidence="1">
    <location>
        <begin position="29"/>
        <end position="58"/>
    </location>
</feature>
<protein>
    <submittedName>
        <fullName evidence="3">Uncharacterized protein</fullName>
    </submittedName>
</protein>
<reference evidence="3 4" key="1">
    <citation type="submission" date="2022-10" db="EMBL/GenBank/DDBJ databases">
        <title>Chitinophaga nivalis PC15 sp. nov., isolated from Pyeongchang county, South Korea.</title>
        <authorList>
            <person name="Trinh H.N."/>
        </authorList>
    </citation>
    <scope>NUCLEOTIDE SEQUENCE [LARGE SCALE GENOMIC DNA]</scope>
    <source>
        <strain evidence="3 4">PC14</strain>
    </source>
</reference>
<keyword evidence="2" id="KW-0732">Signal</keyword>
<proteinExistence type="predicted"/>
<name>A0ABT3IMJ2_9BACT</name>
<evidence type="ECO:0000313" key="3">
    <source>
        <dbReference type="EMBL" id="MCW3485175.1"/>
    </source>
</evidence>